<dbReference type="Pfam" id="PF00069">
    <property type="entry name" value="Pkinase"/>
    <property type="match status" value="1"/>
</dbReference>
<dbReference type="EMBL" id="CP074133">
    <property type="protein sequence ID" value="QUX23751.1"/>
    <property type="molecule type" value="Genomic_DNA"/>
</dbReference>
<evidence type="ECO:0000256" key="6">
    <source>
        <dbReference type="SAM" id="MobiDB-lite"/>
    </source>
</evidence>
<dbReference type="InterPro" id="IPR017441">
    <property type="entry name" value="Protein_kinase_ATP_BS"/>
</dbReference>
<evidence type="ECO:0000313" key="9">
    <source>
        <dbReference type="Proteomes" id="UP000676079"/>
    </source>
</evidence>
<organism evidence="8 9">
    <name type="scientific">Nocardiopsis changdeensis</name>
    <dbReference type="NCBI Taxonomy" id="2831969"/>
    <lineage>
        <taxon>Bacteria</taxon>
        <taxon>Bacillati</taxon>
        <taxon>Actinomycetota</taxon>
        <taxon>Actinomycetes</taxon>
        <taxon>Streptosporangiales</taxon>
        <taxon>Nocardiopsidaceae</taxon>
        <taxon>Nocardiopsis</taxon>
    </lineage>
</organism>
<feature type="binding site" evidence="5">
    <location>
        <position position="52"/>
    </location>
    <ligand>
        <name>ATP</name>
        <dbReference type="ChEBI" id="CHEBI:30616"/>
    </ligand>
</feature>
<dbReference type="PANTHER" id="PTHR43289">
    <property type="entry name" value="MITOGEN-ACTIVATED PROTEIN KINASE KINASE KINASE 20-RELATED"/>
    <property type="match status" value="1"/>
</dbReference>
<dbReference type="CDD" id="cd14014">
    <property type="entry name" value="STKc_PknB_like"/>
    <property type="match status" value="1"/>
</dbReference>
<keyword evidence="3 8" id="KW-0418">Kinase</keyword>
<reference evidence="8 9" key="1">
    <citation type="submission" date="2021-05" db="EMBL/GenBank/DDBJ databases">
        <title>Direct Submission.</title>
        <authorList>
            <person name="Li K."/>
            <person name="Gao J."/>
        </authorList>
    </citation>
    <scope>NUCLEOTIDE SEQUENCE [LARGE SCALE GENOMIC DNA]</scope>
    <source>
        <strain evidence="8 9">Mg02</strain>
    </source>
</reference>
<dbReference type="PROSITE" id="PS50011">
    <property type="entry name" value="PROTEIN_KINASE_DOM"/>
    <property type="match status" value="1"/>
</dbReference>
<name>A0ABX8BSE4_9ACTN</name>
<accession>A0ABX8BSE4</accession>
<feature type="region of interest" description="Disordered" evidence="6">
    <location>
        <begin position="1"/>
        <end position="22"/>
    </location>
</feature>
<dbReference type="SUPFAM" id="SSF56112">
    <property type="entry name" value="Protein kinase-like (PK-like)"/>
    <property type="match status" value="1"/>
</dbReference>
<evidence type="ECO:0000259" key="7">
    <source>
        <dbReference type="PROSITE" id="PS50011"/>
    </source>
</evidence>
<dbReference type="PROSITE" id="PS00107">
    <property type="entry name" value="PROTEIN_KINASE_ATP"/>
    <property type="match status" value="1"/>
</dbReference>
<keyword evidence="9" id="KW-1185">Reference proteome</keyword>
<proteinExistence type="predicted"/>
<evidence type="ECO:0000256" key="4">
    <source>
        <dbReference type="ARBA" id="ARBA00022840"/>
    </source>
</evidence>
<dbReference type="InterPro" id="IPR000719">
    <property type="entry name" value="Prot_kinase_dom"/>
</dbReference>
<dbReference type="Gene3D" id="3.30.200.20">
    <property type="entry name" value="Phosphorylase Kinase, domain 1"/>
    <property type="match status" value="1"/>
</dbReference>
<gene>
    <name evidence="8" type="ORF">KGD84_05250</name>
</gene>
<evidence type="ECO:0000256" key="2">
    <source>
        <dbReference type="ARBA" id="ARBA00022741"/>
    </source>
</evidence>
<sequence>MKARGIRRLHPLEPGDPEEVGGHRIVGRVGSGGMGTVYAAASPGSGGYMAVKVIHPEQASDHRFRDRFALEARLLARVNSPSVARFVRADVQAGLPWMITEYVPGPTLRHHVERFGRLRKGMLLGVAAGTAEALRAIHAAGVVHRDLKPSNVVLSAKGPKLVDFGIAHPVEDPDPTKWIRLRRMRRAYRDLGLPSPETLPDRRVAAWVDKLGTPGWISPEQYSRQPTTQGSDVFLWGATVAFAALGHDPFGRADAGEMARRVLFEEPDLEYLPPGLKKVVEAAVAKDPGERPDAGGLLREVLALDGAATVRELLERSWTEVAVRPPEPPRQGLRLFGQSRP</sequence>
<dbReference type="InterPro" id="IPR008271">
    <property type="entry name" value="Ser/Thr_kinase_AS"/>
</dbReference>
<protein>
    <submittedName>
        <fullName evidence="8">Serine/threonine protein kinase</fullName>
    </submittedName>
</protein>
<dbReference type="RefSeq" id="WP_220564974.1">
    <property type="nucleotide sequence ID" value="NZ_CP074133.1"/>
</dbReference>
<dbReference type="Proteomes" id="UP000676079">
    <property type="component" value="Chromosome"/>
</dbReference>
<dbReference type="PANTHER" id="PTHR43289:SF34">
    <property type="entry name" value="SERINE_THREONINE-PROTEIN KINASE YBDM-RELATED"/>
    <property type="match status" value="1"/>
</dbReference>
<feature type="domain" description="Protein kinase" evidence="7">
    <location>
        <begin position="23"/>
        <end position="303"/>
    </location>
</feature>
<dbReference type="GO" id="GO:0004674">
    <property type="term" value="F:protein serine/threonine kinase activity"/>
    <property type="evidence" value="ECO:0007669"/>
    <property type="project" value="UniProtKB-KW"/>
</dbReference>
<evidence type="ECO:0000256" key="3">
    <source>
        <dbReference type="ARBA" id="ARBA00022777"/>
    </source>
</evidence>
<keyword evidence="8" id="KW-0723">Serine/threonine-protein kinase</keyword>
<dbReference type="PROSITE" id="PS00108">
    <property type="entry name" value="PROTEIN_KINASE_ST"/>
    <property type="match status" value="1"/>
</dbReference>
<evidence type="ECO:0000256" key="5">
    <source>
        <dbReference type="PROSITE-ProRule" id="PRU10141"/>
    </source>
</evidence>
<keyword evidence="4 5" id="KW-0067">ATP-binding</keyword>
<dbReference type="SMART" id="SM00220">
    <property type="entry name" value="S_TKc"/>
    <property type="match status" value="1"/>
</dbReference>
<keyword evidence="2 5" id="KW-0547">Nucleotide-binding</keyword>
<dbReference type="InterPro" id="IPR011009">
    <property type="entry name" value="Kinase-like_dom_sf"/>
</dbReference>
<evidence type="ECO:0000313" key="8">
    <source>
        <dbReference type="EMBL" id="QUX23751.1"/>
    </source>
</evidence>
<evidence type="ECO:0000256" key="1">
    <source>
        <dbReference type="ARBA" id="ARBA00022679"/>
    </source>
</evidence>
<keyword evidence="1" id="KW-0808">Transferase</keyword>
<dbReference type="Gene3D" id="1.10.510.10">
    <property type="entry name" value="Transferase(Phosphotransferase) domain 1"/>
    <property type="match status" value="1"/>
</dbReference>